<proteinExistence type="predicted"/>
<feature type="region of interest" description="Disordered" evidence="1">
    <location>
        <begin position="1"/>
        <end position="44"/>
    </location>
</feature>
<gene>
    <name evidence="2" type="ORF">CYCCA115_LOCUS3011</name>
</gene>
<keyword evidence="3" id="KW-1185">Reference proteome</keyword>
<dbReference type="EMBL" id="CAKOGP040000224">
    <property type="protein sequence ID" value="CAJ1932786.1"/>
    <property type="molecule type" value="Genomic_DNA"/>
</dbReference>
<protein>
    <submittedName>
        <fullName evidence="2">Uncharacterized protein</fullName>
    </submittedName>
</protein>
<accession>A0AAD2CG56</accession>
<name>A0AAD2CG56_9STRA</name>
<comment type="caution">
    <text evidence="2">The sequence shown here is derived from an EMBL/GenBank/DDBJ whole genome shotgun (WGS) entry which is preliminary data.</text>
</comment>
<sequence>MQEQRYEDESTSDSVMTANSKEMSSPRTARQQNKGSGGRAVEGNKKKEIEHALAWLYTRDQTIKDAKYFQKLNTLIPVDVHNTYEDRAQDLVETLTWMRSRRRERKDAIDQSSRSTSTN</sequence>
<feature type="compositionally biased region" description="Polar residues" evidence="1">
    <location>
        <begin position="110"/>
        <end position="119"/>
    </location>
</feature>
<evidence type="ECO:0000313" key="3">
    <source>
        <dbReference type="Proteomes" id="UP001295423"/>
    </source>
</evidence>
<feature type="compositionally biased region" description="Polar residues" evidence="1">
    <location>
        <begin position="12"/>
        <end position="34"/>
    </location>
</feature>
<reference evidence="2" key="1">
    <citation type="submission" date="2023-08" db="EMBL/GenBank/DDBJ databases">
        <authorList>
            <person name="Audoor S."/>
            <person name="Bilcke G."/>
        </authorList>
    </citation>
    <scope>NUCLEOTIDE SEQUENCE</scope>
</reference>
<feature type="region of interest" description="Disordered" evidence="1">
    <location>
        <begin position="100"/>
        <end position="119"/>
    </location>
</feature>
<dbReference type="Proteomes" id="UP001295423">
    <property type="component" value="Unassembled WGS sequence"/>
</dbReference>
<evidence type="ECO:0000256" key="1">
    <source>
        <dbReference type="SAM" id="MobiDB-lite"/>
    </source>
</evidence>
<dbReference type="AlphaFoldDB" id="A0AAD2CG56"/>
<evidence type="ECO:0000313" key="2">
    <source>
        <dbReference type="EMBL" id="CAJ1932786.1"/>
    </source>
</evidence>
<organism evidence="2 3">
    <name type="scientific">Cylindrotheca closterium</name>
    <dbReference type="NCBI Taxonomy" id="2856"/>
    <lineage>
        <taxon>Eukaryota</taxon>
        <taxon>Sar</taxon>
        <taxon>Stramenopiles</taxon>
        <taxon>Ochrophyta</taxon>
        <taxon>Bacillariophyta</taxon>
        <taxon>Bacillariophyceae</taxon>
        <taxon>Bacillariophycidae</taxon>
        <taxon>Bacillariales</taxon>
        <taxon>Bacillariaceae</taxon>
        <taxon>Cylindrotheca</taxon>
    </lineage>
</organism>